<evidence type="ECO:0000256" key="3">
    <source>
        <dbReference type="ARBA" id="ARBA00022989"/>
    </source>
</evidence>
<comment type="caution">
    <text evidence="6">The sequence shown here is derived from an EMBL/GenBank/DDBJ whole genome shotgun (WGS) entry which is preliminary data.</text>
</comment>
<keyword evidence="4 5" id="KW-0472">Membrane</keyword>
<feature type="transmembrane region" description="Helical" evidence="5">
    <location>
        <begin position="181"/>
        <end position="200"/>
    </location>
</feature>
<dbReference type="PANTHER" id="PTHR31851">
    <property type="entry name" value="FE(2+)/MN(2+) TRANSPORTER PCL1"/>
    <property type="match status" value="1"/>
</dbReference>
<feature type="transmembrane region" description="Helical" evidence="5">
    <location>
        <begin position="212"/>
        <end position="232"/>
    </location>
</feature>
<dbReference type="Pfam" id="PF01988">
    <property type="entry name" value="VIT1"/>
    <property type="match status" value="1"/>
</dbReference>
<gene>
    <name evidence="6" type="ORF">ABT317_08525</name>
</gene>
<keyword evidence="2 5" id="KW-0812">Transmembrane</keyword>
<evidence type="ECO:0000313" key="6">
    <source>
        <dbReference type="EMBL" id="MER6977066.1"/>
    </source>
</evidence>
<reference evidence="6 7" key="1">
    <citation type="submission" date="2024-06" db="EMBL/GenBank/DDBJ databases">
        <title>The Natural Products Discovery Center: Release of the First 8490 Sequenced Strains for Exploring Actinobacteria Biosynthetic Diversity.</title>
        <authorList>
            <person name="Kalkreuter E."/>
            <person name="Kautsar S.A."/>
            <person name="Yang D."/>
            <person name="Bader C.D."/>
            <person name="Teijaro C.N."/>
            <person name="Fluegel L."/>
            <person name="Davis C.M."/>
            <person name="Simpson J.R."/>
            <person name="Lauterbach L."/>
            <person name="Steele A.D."/>
            <person name="Gui C."/>
            <person name="Meng S."/>
            <person name="Li G."/>
            <person name="Viehrig K."/>
            <person name="Ye F."/>
            <person name="Su P."/>
            <person name="Kiefer A.F."/>
            <person name="Nichols A."/>
            <person name="Cepeda A.J."/>
            <person name="Yan W."/>
            <person name="Fan B."/>
            <person name="Jiang Y."/>
            <person name="Adhikari A."/>
            <person name="Zheng C.-J."/>
            <person name="Schuster L."/>
            <person name="Cowan T.M."/>
            <person name="Smanski M.J."/>
            <person name="Chevrette M.G."/>
            <person name="De Carvalho L.P.S."/>
            <person name="Shen B."/>
        </authorList>
    </citation>
    <scope>NUCLEOTIDE SEQUENCE [LARGE SCALE GENOMIC DNA]</scope>
    <source>
        <strain evidence="6 7">NPDC000634</strain>
    </source>
</reference>
<dbReference type="InterPro" id="IPR008217">
    <property type="entry name" value="Ccc1_fam"/>
</dbReference>
<protein>
    <submittedName>
        <fullName evidence="6">VIT1/CCC1 transporter family protein</fullName>
    </submittedName>
</protein>
<evidence type="ECO:0000256" key="4">
    <source>
        <dbReference type="ARBA" id="ARBA00023136"/>
    </source>
</evidence>
<name>A0ABV1VYQ4_9ACTN</name>
<comment type="subcellular location">
    <subcellularLocation>
        <location evidence="1">Endomembrane system</location>
        <topology evidence="1">Multi-pass membrane protein</topology>
    </subcellularLocation>
</comment>
<dbReference type="RefSeq" id="WP_086725745.1">
    <property type="nucleotide sequence ID" value="NZ_MUBM01000102.1"/>
</dbReference>
<evidence type="ECO:0000256" key="5">
    <source>
        <dbReference type="SAM" id="Phobius"/>
    </source>
</evidence>
<dbReference type="Proteomes" id="UP001458415">
    <property type="component" value="Unassembled WGS sequence"/>
</dbReference>
<accession>A0ABV1VYQ4</accession>
<keyword evidence="7" id="KW-1185">Reference proteome</keyword>
<organism evidence="6 7">
    <name type="scientific">Streptomyces carpinensis</name>
    <dbReference type="NCBI Taxonomy" id="66369"/>
    <lineage>
        <taxon>Bacteria</taxon>
        <taxon>Bacillati</taxon>
        <taxon>Actinomycetota</taxon>
        <taxon>Actinomycetes</taxon>
        <taxon>Kitasatosporales</taxon>
        <taxon>Streptomycetaceae</taxon>
        <taxon>Streptomyces</taxon>
    </lineage>
</organism>
<evidence type="ECO:0000256" key="2">
    <source>
        <dbReference type="ARBA" id="ARBA00022692"/>
    </source>
</evidence>
<evidence type="ECO:0000313" key="7">
    <source>
        <dbReference type="Proteomes" id="UP001458415"/>
    </source>
</evidence>
<evidence type="ECO:0000256" key="1">
    <source>
        <dbReference type="ARBA" id="ARBA00004127"/>
    </source>
</evidence>
<proteinExistence type="predicted"/>
<keyword evidence="3 5" id="KW-1133">Transmembrane helix</keyword>
<dbReference type="EMBL" id="JBEPCU010000089">
    <property type="protein sequence ID" value="MER6977066.1"/>
    <property type="molecule type" value="Genomic_DNA"/>
</dbReference>
<sequence length="237" mass="23702">MTFFGMLDSHRESHAAGRAGWLRAAVLGANDGLVSVASLMVGLAASGVSTSTVVTGGLAGLSAGAMSMAAGEYVSVSSQVDVENADRAKEARELAEAPEAELAELTAIYEGRGVPRELARRVAEALHEADPLKAHLRDELGQSEHTAAHPLQAALASAASFLGGGGVPFLGLLAGSATARLWLIVVVTLCGLALAGVLAARAAGTALVRPALRVVLGGGLAMAITAAVGQLAHVSGV</sequence>